<dbReference type="Proteomes" id="UP000799440">
    <property type="component" value="Unassembled WGS sequence"/>
</dbReference>
<gene>
    <name evidence="1" type="ORF">M011DRAFT_489868</name>
</gene>
<evidence type="ECO:0008006" key="3">
    <source>
        <dbReference type="Google" id="ProtNLM"/>
    </source>
</evidence>
<proteinExistence type="predicted"/>
<dbReference type="AlphaFoldDB" id="A0A6A6UYH2"/>
<keyword evidence="2" id="KW-1185">Reference proteome</keyword>
<evidence type="ECO:0000313" key="1">
    <source>
        <dbReference type="EMBL" id="KAF2743318.1"/>
    </source>
</evidence>
<organism evidence="1 2">
    <name type="scientific">Sporormia fimetaria CBS 119925</name>
    <dbReference type="NCBI Taxonomy" id="1340428"/>
    <lineage>
        <taxon>Eukaryota</taxon>
        <taxon>Fungi</taxon>
        <taxon>Dikarya</taxon>
        <taxon>Ascomycota</taxon>
        <taxon>Pezizomycotina</taxon>
        <taxon>Dothideomycetes</taxon>
        <taxon>Pleosporomycetidae</taxon>
        <taxon>Pleosporales</taxon>
        <taxon>Sporormiaceae</taxon>
        <taxon>Sporormia</taxon>
    </lineage>
</organism>
<reference evidence="1" key="1">
    <citation type="journal article" date="2020" name="Stud. Mycol.">
        <title>101 Dothideomycetes genomes: a test case for predicting lifestyles and emergence of pathogens.</title>
        <authorList>
            <person name="Haridas S."/>
            <person name="Albert R."/>
            <person name="Binder M."/>
            <person name="Bloem J."/>
            <person name="Labutti K."/>
            <person name="Salamov A."/>
            <person name="Andreopoulos B."/>
            <person name="Baker S."/>
            <person name="Barry K."/>
            <person name="Bills G."/>
            <person name="Bluhm B."/>
            <person name="Cannon C."/>
            <person name="Castanera R."/>
            <person name="Culley D."/>
            <person name="Daum C."/>
            <person name="Ezra D."/>
            <person name="Gonzalez J."/>
            <person name="Henrissat B."/>
            <person name="Kuo A."/>
            <person name="Liang C."/>
            <person name="Lipzen A."/>
            <person name="Lutzoni F."/>
            <person name="Magnuson J."/>
            <person name="Mondo S."/>
            <person name="Nolan M."/>
            <person name="Ohm R."/>
            <person name="Pangilinan J."/>
            <person name="Park H.-J."/>
            <person name="Ramirez L."/>
            <person name="Alfaro M."/>
            <person name="Sun H."/>
            <person name="Tritt A."/>
            <person name="Yoshinaga Y."/>
            <person name="Zwiers L.-H."/>
            <person name="Turgeon B."/>
            <person name="Goodwin S."/>
            <person name="Spatafora J."/>
            <person name="Crous P."/>
            <person name="Grigoriev I."/>
        </authorList>
    </citation>
    <scope>NUCLEOTIDE SEQUENCE</scope>
    <source>
        <strain evidence="1">CBS 119925</strain>
    </source>
</reference>
<evidence type="ECO:0000313" key="2">
    <source>
        <dbReference type="Proteomes" id="UP000799440"/>
    </source>
</evidence>
<dbReference type="OrthoDB" id="2157530at2759"/>
<dbReference type="InterPro" id="IPR052895">
    <property type="entry name" value="HetReg/Transcr_Mod"/>
</dbReference>
<dbReference type="EMBL" id="MU006598">
    <property type="protein sequence ID" value="KAF2743318.1"/>
    <property type="molecule type" value="Genomic_DNA"/>
</dbReference>
<name>A0A6A6UYH2_9PLEO</name>
<dbReference type="PANTHER" id="PTHR24148">
    <property type="entry name" value="ANKYRIN REPEAT DOMAIN-CONTAINING PROTEIN 39 HOMOLOG-RELATED"/>
    <property type="match status" value="1"/>
</dbReference>
<protein>
    <recommendedName>
        <fullName evidence="3">Heterokaryon incompatibility domain-containing protein</fullName>
    </recommendedName>
</protein>
<dbReference type="PANTHER" id="PTHR24148:SF81">
    <property type="entry name" value="HETEROKARYON INCOMPATIBILITY DOMAIN-CONTAINING PROTEIN"/>
    <property type="match status" value="1"/>
</dbReference>
<accession>A0A6A6UYH2</accession>
<sequence length="428" mass="48266">MTRWHNASCTTPDVFLDSNNWPICKACSQSCPLLEELQDQELENFSVLTVPADEAPVQLGLWWPSTVTYETPDGQKPTRPLQADTSEVAEASSTVSPIYGDTLKSAEFRLACLEPVDDDDYPMHLNLEIYTHDNRPEYETASYLWGGEEGDYSSSHPVFIGSFWDVSLQTKNCWSMLRFARPRRGIRMLVMVYLGNDIVTPSAPFPSYRLLNELTENPPRFPDDHPFSKEQFTLEKLLQRKYFSRVWMIQELVYSERAVFRVGNVDYRADGHIMSSSQLDVATVPWFRRLGRGKHGLTDISTMLDLLHLTSKSHASDTWDKIFGVIGLLGNRHRTLLSQITPDYSISHQQCCIGIAAHILLVETQLNILYNAKTLCGVLGSSSSDNKFSASGLSWLPTFGSRNPLPDILDSSNLPSHALIPREQGTDN</sequence>